<dbReference type="InterPro" id="IPR006439">
    <property type="entry name" value="HAD-SF_hydro_IA"/>
</dbReference>
<accession>A0AAD5DQF9</accession>
<name>A0AAD5DQF9_9CHLO</name>
<reference evidence="10" key="1">
    <citation type="submission" date="2020-11" db="EMBL/GenBank/DDBJ databases">
        <title>Chlorella ohadii genome sequencing and assembly.</title>
        <authorList>
            <person name="Murik O."/>
            <person name="Treves H."/>
            <person name="Kedem I."/>
            <person name="Shotland Y."/>
            <person name="Kaplan A."/>
        </authorList>
    </citation>
    <scope>NUCLEOTIDE SEQUENCE</scope>
    <source>
        <strain evidence="10">1</strain>
    </source>
</reference>
<dbReference type="GO" id="GO:0009231">
    <property type="term" value="P:riboflavin biosynthetic process"/>
    <property type="evidence" value="ECO:0007669"/>
    <property type="project" value="InterPro"/>
</dbReference>
<proteinExistence type="predicted"/>
<dbReference type="Pfam" id="PF01687">
    <property type="entry name" value="Flavokinase"/>
    <property type="match status" value="1"/>
</dbReference>
<sequence>MQGTIIDTESLVLEVVRCVIESHGKTLTAEAATQALGMRPAEAWEAVAKTLGIQATGQELYEQARTQHWIVVLSEPLLRDRWHEAPLLPNGKPAPDCFTAVAQRLGLPPSACLVIEDAPAGVAAATAAGMRVVAVPSILQKGGRPSDLYAKPCPGAAAGCVSILPSLLEFRPERYGLPPFEDRIGETIPMHPVLHLRGTVVPGFGRGSRELGIPTANLDADSLRGSLAEAVTGIFAGWATLPDAYPSQVFPMCMSIGFNPVFNNREKTAEPWILHDFGPGANFCGQEIRLIVCAFIRPEANFESLQALIDRIHRDAEVSKEALAHPQYQQQKEDPFLLPATANSGGAAGDAAGSGEAAGAEQQQ</sequence>
<feature type="compositionally biased region" description="Low complexity" evidence="8">
    <location>
        <begin position="340"/>
        <end position="364"/>
    </location>
</feature>
<dbReference type="InterPro" id="IPR036412">
    <property type="entry name" value="HAD-like_sf"/>
</dbReference>
<evidence type="ECO:0000256" key="5">
    <source>
        <dbReference type="ARBA" id="ARBA00022679"/>
    </source>
</evidence>
<keyword evidence="11" id="KW-1185">Reference proteome</keyword>
<dbReference type="Gene3D" id="1.10.150.240">
    <property type="entry name" value="Putative phosphatase, domain 2"/>
    <property type="match status" value="1"/>
</dbReference>
<keyword evidence="7" id="KW-0067">ATP-binding</keyword>
<dbReference type="AlphaFoldDB" id="A0AAD5DQF9"/>
<evidence type="ECO:0000256" key="7">
    <source>
        <dbReference type="ARBA" id="ARBA00022840"/>
    </source>
</evidence>
<feature type="domain" description="Riboflavin kinase" evidence="9">
    <location>
        <begin position="193"/>
        <end position="324"/>
    </location>
</feature>
<keyword evidence="4" id="KW-0288">FMN</keyword>
<dbReference type="EC" id="2.7.1.26" evidence="2"/>
<dbReference type="PANTHER" id="PTHR22749:SF6">
    <property type="entry name" value="RIBOFLAVIN KINASE"/>
    <property type="match status" value="1"/>
</dbReference>
<dbReference type="InterPro" id="IPR023468">
    <property type="entry name" value="Riboflavin_kinase"/>
</dbReference>
<keyword evidence="3" id="KW-0285">Flavoprotein</keyword>
<dbReference type="Gene3D" id="3.40.50.1000">
    <property type="entry name" value="HAD superfamily/HAD-like"/>
    <property type="match status" value="1"/>
</dbReference>
<dbReference type="SUPFAM" id="SSF56784">
    <property type="entry name" value="HAD-like"/>
    <property type="match status" value="1"/>
</dbReference>
<organism evidence="10 11">
    <name type="scientific">Chlorella ohadii</name>
    <dbReference type="NCBI Taxonomy" id="2649997"/>
    <lineage>
        <taxon>Eukaryota</taxon>
        <taxon>Viridiplantae</taxon>
        <taxon>Chlorophyta</taxon>
        <taxon>core chlorophytes</taxon>
        <taxon>Trebouxiophyceae</taxon>
        <taxon>Chlorellales</taxon>
        <taxon>Chlorellaceae</taxon>
        <taxon>Chlorella clade</taxon>
        <taxon>Chlorella</taxon>
    </lineage>
</organism>
<evidence type="ECO:0000256" key="3">
    <source>
        <dbReference type="ARBA" id="ARBA00022630"/>
    </source>
</evidence>
<feature type="region of interest" description="Disordered" evidence="8">
    <location>
        <begin position="323"/>
        <end position="364"/>
    </location>
</feature>
<dbReference type="SMART" id="SM00904">
    <property type="entry name" value="Flavokinase"/>
    <property type="match status" value="1"/>
</dbReference>
<dbReference type="Proteomes" id="UP001205105">
    <property type="component" value="Unassembled WGS sequence"/>
</dbReference>
<dbReference type="NCBIfam" id="TIGR01509">
    <property type="entry name" value="HAD-SF-IA-v3"/>
    <property type="match status" value="1"/>
</dbReference>
<dbReference type="GO" id="GO:0009398">
    <property type="term" value="P:FMN biosynthetic process"/>
    <property type="evidence" value="ECO:0007669"/>
    <property type="project" value="TreeGrafter"/>
</dbReference>
<dbReference type="InterPro" id="IPR015865">
    <property type="entry name" value="Riboflavin_kinase_bac/euk"/>
</dbReference>
<comment type="pathway">
    <text evidence="1">Cofactor biosynthesis; FMN biosynthesis; FMN from riboflavin (ATP route): step 1/1.</text>
</comment>
<dbReference type="Pfam" id="PF00702">
    <property type="entry name" value="Hydrolase"/>
    <property type="match status" value="1"/>
</dbReference>
<dbReference type="Gene3D" id="2.40.30.30">
    <property type="entry name" value="Riboflavin kinase-like"/>
    <property type="match status" value="1"/>
</dbReference>
<gene>
    <name evidence="10" type="ORF">COHA_003982</name>
</gene>
<keyword evidence="5" id="KW-0808">Transferase</keyword>
<evidence type="ECO:0000256" key="4">
    <source>
        <dbReference type="ARBA" id="ARBA00022643"/>
    </source>
</evidence>
<comment type="caution">
    <text evidence="10">The sequence shown here is derived from an EMBL/GenBank/DDBJ whole genome shotgun (WGS) entry which is preliminary data.</text>
</comment>
<protein>
    <recommendedName>
        <fullName evidence="2">riboflavin kinase</fullName>
        <ecNumber evidence="2">2.7.1.26</ecNumber>
    </recommendedName>
</protein>
<evidence type="ECO:0000256" key="6">
    <source>
        <dbReference type="ARBA" id="ARBA00022741"/>
    </source>
</evidence>
<evidence type="ECO:0000259" key="9">
    <source>
        <dbReference type="SMART" id="SM00904"/>
    </source>
</evidence>
<dbReference type="SUPFAM" id="SSF82114">
    <property type="entry name" value="Riboflavin kinase-like"/>
    <property type="match status" value="1"/>
</dbReference>
<dbReference type="InterPro" id="IPR023465">
    <property type="entry name" value="Riboflavin_kinase_dom_sf"/>
</dbReference>
<dbReference type="InterPro" id="IPR023214">
    <property type="entry name" value="HAD_sf"/>
</dbReference>
<dbReference type="EMBL" id="JADXDR010000053">
    <property type="protein sequence ID" value="KAI7842342.1"/>
    <property type="molecule type" value="Genomic_DNA"/>
</dbReference>
<dbReference type="InterPro" id="IPR023198">
    <property type="entry name" value="PGP-like_dom2"/>
</dbReference>
<dbReference type="PANTHER" id="PTHR22749">
    <property type="entry name" value="RIBOFLAVIN KINASE/FMN ADENYLYLTRANSFERASE"/>
    <property type="match status" value="1"/>
</dbReference>
<dbReference type="GO" id="GO:0005524">
    <property type="term" value="F:ATP binding"/>
    <property type="evidence" value="ECO:0007669"/>
    <property type="project" value="UniProtKB-KW"/>
</dbReference>
<evidence type="ECO:0000313" key="11">
    <source>
        <dbReference type="Proteomes" id="UP001205105"/>
    </source>
</evidence>
<dbReference type="GO" id="GO:0008531">
    <property type="term" value="F:riboflavin kinase activity"/>
    <property type="evidence" value="ECO:0007669"/>
    <property type="project" value="UniProtKB-EC"/>
</dbReference>
<evidence type="ECO:0000313" key="10">
    <source>
        <dbReference type="EMBL" id="KAI7842342.1"/>
    </source>
</evidence>
<evidence type="ECO:0000256" key="2">
    <source>
        <dbReference type="ARBA" id="ARBA00012105"/>
    </source>
</evidence>
<keyword evidence="6" id="KW-0547">Nucleotide-binding</keyword>
<evidence type="ECO:0000256" key="1">
    <source>
        <dbReference type="ARBA" id="ARBA00005201"/>
    </source>
</evidence>
<evidence type="ECO:0000256" key="8">
    <source>
        <dbReference type="SAM" id="MobiDB-lite"/>
    </source>
</evidence>
<dbReference type="FunFam" id="2.40.30.30:FF:000005">
    <property type="entry name" value="Haloacid dehalogenase-like hydrolase domain-containing protein 1A"/>
    <property type="match status" value="1"/>
</dbReference>